<evidence type="ECO:0000313" key="1">
    <source>
        <dbReference type="EMBL" id="CAG8654964.1"/>
    </source>
</evidence>
<name>A0A9N9DW08_9GLOM</name>
<dbReference type="EMBL" id="CAJVPI010003153">
    <property type="protein sequence ID" value="CAG8654964.1"/>
    <property type="molecule type" value="Genomic_DNA"/>
</dbReference>
<accession>A0A9N9DW08</accession>
<evidence type="ECO:0000313" key="2">
    <source>
        <dbReference type="Proteomes" id="UP000789739"/>
    </source>
</evidence>
<organism evidence="1 2">
    <name type="scientific">Paraglomus brasilianum</name>
    <dbReference type="NCBI Taxonomy" id="144538"/>
    <lineage>
        <taxon>Eukaryota</taxon>
        <taxon>Fungi</taxon>
        <taxon>Fungi incertae sedis</taxon>
        <taxon>Mucoromycota</taxon>
        <taxon>Glomeromycotina</taxon>
        <taxon>Glomeromycetes</taxon>
        <taxon>Paraglomerales</taxon>
        <taxon>Paraglomeraceae</taxon>
        <taxon>Paraglomus</taxon>
    </lineage>
</organism>
<dbReference type="AlphaFoldDB" id="A0A9N9DW08"/>
<dbReference type="OrthoDB" id="2429120at2759"/>
<reference evidence="1" key="1">
    <citation type="submission" date="2021-06" db="EMBL/GenBank/DDBJ databases">
        <authorList>
            <person name="Kallberg Y."/>
            <person name="Tangrot J."/>
            <person name="Rosling A."/>
        </authorList>
    </citation>
    <scope>NUCLEOTIDE SEQUENCE</scope>
    <source>
        <strain evidence="1">BR232B</strain>
    </source>
</reference>
<sequence>MDGLPVRVDDEENWDFLYIPSSRVEQPCEWINWLIGLGSEISTLTEGSKHRRSWTAVSFALRRHVLVFLEDDTEILALNHIILFEDGNLREMFDGGLWMKVVNSIEKQFVLYQLSNDDILRCHMMSRVMFLGHVENFLSSELKNSRNIGGNSPHAAHESLLREWQTG</sequence>
<dbReference type="Proteomes" id="UP000789739">
    <property type="component" value="Unassembled WGS sequence"/>
</dbReference>
<protein>
    <submittedName>
        <fullName evidence="1">1773_t:CDS:1</fullName>
    </submittedName>
</protein>
<comment type="caution">
    <text evidence="1">The sequence shown here is derived from an EMBL/GenBank/DDBJ whole genome shotgun (WGS) entry which is preliminary data.</text>
</comment>
<gene>
    <name evidence="1" type="ORF">PBRASI_LOCUS10463</name>
</gene>
<proteinExistence type="predicted"/>
<keyword evidence="2" id="KW-1185">Reference proteome</keyword>